<dbReference type="PANTHER" id="PTHR46211">
    <property type="entry name" value="GLYCEROPHOSPHORYL DIESTER PHOSPHODIESTERASE"/>
    <property type="match status" value="1"/>
</dbReference>
<dbReference type="Pfam" id="PF03009">
    <property type="entry name" value="GDPD"/>
    <property type="match status" value="1"/>
</dbReference>
<proteinExistence type="predicted"/>
<evidence type="ECO:0000313" key="3">
    <source>
        <dbReference type="Proteomes" id="UP000476332"/>
    </source>
</evidence>
<dbReference type="GO" id="GO:0006629">
    <property type="term" value="P:lipid metabolic process"/>
    <property type="evidence" value="ECO:0007669"/>
    <property type="project" value="InterPro"/>
</dbReference>
<dbReference type="RefSeq" id="WP_163044950.1">
    <property type="nucleotide sequence ID" value="NZ_JAAAMJ010000013.1"/>
</dbReference>
<feature type="domain" description="GP-PDE" evidence="1">
    <location>
        <begin position="11"/>
        <end position="240"/>
    </location>
</feature>
<dbReference type="Proteomes" id="UP000476332">
    <property type="component" value="Unassembled WGS sequence"/>
</dbReference>
<name>A0A6L9MJT8_9HYPH</name>
<accession>A0A6L9MJT8</accession>
<organism evidence="2 3">
    <name type="scientific">Aurantimonas aggregata</name>
    <dbReference type="NCBI Taxonomy" id="2047720"/>
    <lineage>
        <taxon>Bacteria</taxon>
        <taxon>Pseudomonadati</taxon>
        <taxon>Pseudomonadota</taxon>
        <taxon>Alphaproteobacteria</taxon>
        <taxon>Hyphomicrobiales</taxon>
        <taxon>Aurantimonadaceae</taxon>
        <taxon>Aurantimonas</taxon>
    </lineage>
</organism>
<dbReference type="EMBL" id="JAAAMJ010000013">
    <property type="protein sequence ID" value="NDV88119.1"/>
    <property type="molecule type" value="Genomic_DNA"/>
</dbReference>
<reference evidence="2 3" key="1">
    <citation type="submission" date="2020-01" db="EMBL/GenBank/DDBJ databases">
        <title>Genomes of bacteria type strains.</title>
        <authorList>
            <person name="Chen J."/>
            <person name="Zhu S."/>
            <person name="Chen J."/>
        </authorList>
    </citation>
    <scope>NUCLEOTIDE SEQUENCE [LARGE SCALE GENOMIC DNA]</scope>
    <source>
        <strain evidence="2 3">KCTC 52919</strain>
    </source>
</reference>
<protein>
    <submittedName>
        <fullName evidence="2">Glycerophosphodiester phosphodiesterase</fullName>
    </submittedName>
</protein>
<dbReference type="Gene3D" id="3.20.20.190">
    <property type="entry name" value="Phosphatidylinositol (PI) phosphodiesterase"/>
    <property type="match status" value="1"/>
</dbReference>
<evidence type="ECO:0000313" key="2">
    <source>
        <dbReference type="EMBL" id="NDV88119.1"/>
    </source>
</evidence>
<dbReference type="PROSITE" id="PS51704">
    <property type="entry name" value="GP_PDE"/>
    <property type="match status" value="1"/>
</dbReference>
<dbReference type="AlphaFoldDB" id="A0A6L9MJT8"/>
<dbReference type="SUPFAM" id="SSF51695">
    <property type="entry name" value="PLC-like phosphodiesterases"/>
    <property type="match status" value="1"/>
</dbReference>
<keyword evidence="3" id="KW-1185">Reference proteome</keyword>
<evidence type="ECO:0000259" key="1">
    <source>
        <dbReference type="PROSITE" id="PS51704"/>
    </source>
</evidence>
<dbReference type="PANTHER" id="PTHR46211:SF1">
    <property type="entry name" value="GLYCEROPHOSPHODIESTER PHOSPHODIESTERASE, CYTOPLASMIC"/>
    <property type="match status" value="1"/>
</dbReference>
<dbReference type="GO" id="GO:0008081">
    <property type="term" value="F:phosphoric diester hydrolase activity"/>
    <property type="evidence" value="ECO:0007669"/>
    <property type="project" value="InterPro"/>
</dbReference>
<comment type="caution">
    <text evidence="2">The sequence shown here is derived from an EMBL/GenBank/DDBJ whole genome shotgun (WGS) entry which is preliminary data.</text>
</comment>
<dbReference type="InterPro" id="IPR017946">
    <property type="entry name" value="PLC-like_Pdiesterase_TIM-brl"/>
</dbReference>
<dbReference type="InterPro" id="IPR030395">
    <property type="entry name" value="GP_PDE_dom"/>
</dbReference>
<gene>
    <name evidence="2" type="ORF">GTW51_15570</name>
</gene>
<sequence>MPGGGLDWLIRRPIAHRGLHDGNHLVAENSLPAARAAIAAGYAIECDVQLSADGTPYIFHDDTLDRLTGRADAFRETDDAALSGLALVAGGATIPTVADFLALVNGAVPIVMELKGISAETDAGYVERLRPALSGYSGELALMSFDAWLIDQLLEAGLPHPVGLTAEGTKLEALRRHREIFGRGCDFVSYNVHHLPNAFVGWVRERGAPVMTWTVRTPDDEAQSRRHADQITFEGFAPQH</sequence>